<dbReference type="Proteomes" id="UP000228380">
    <property type="component" value="Chromosome 1"/>
</dbReference>
<dbReference type="InterPro" id="IPR052343">
    <property type="entry name" value="Retrotransposon-Effector_Assoc"/>
</dbReference>
<dbReference type="RefSeq" id="XP_038979562.1">
    <property type="nucleotide sequence ID" value="XM_039123634.1"/>
</dbReference>
<feature type="domain" description="Reverse transcriptase" evidence="1">
    <location>
        <begin position="1"/>
        <end position="129"/>
    </location>
</feature>
<dbReference type="PANTHER" id="PTHR46890">
    <property type="entry name" value="NON-LTR RETROLELEMENT REVERSE TRANSCRIPTASE-LIKE PROTEIN-RELATED"/>
    <property type="match status" value="1"/>
</dbReference>
<dbReference type="AlphaFoldDB" id="A0A8B9A1N4"/>
<dbReference type="GeneID" id="120109632"/>
<keyword evidence="2" id="KW-1185">Reference proteome</keyword>
<dbReference type="KEGG" id="pda:120109632"/>
<accession>A0A8B9A1N4</accession>
<dbReference type="Pfam" id="PF00078">
    <property type="entry name" value="RVT_1"/>
    <property type="match status" value="1"/>
</dbReference>
<dbReference type="InterPro" id="IPR000477">
    <property type="entry name" value="RT_dom"/>
</dbReference>
<reference evidence="3" key="2">
    <citation type="submission" date="2025-08" db="UniProtKB">
        <authorList>
            <consortium name="RefSeq"/>
        </authorList>
    </citation>
    <scope>IDENTIFICATION</scope>
    <source>
        <tissue evidence="3">Young leaves</tissue>
    </source>
</reference>
<protein>
    <submittedName>
        <fullName evidence="3">Uncharacterized mitochondrial protein AtMg01250-like</fullName>
    </submittedName>
</protein>
<organism evidence="2 3">
    <name type="scientific">Phoenix dactylifera</name>
    <name type="common">Date palm</name>
    <dbReference type="NCBI Taxonomy" id="42345"/>
    <lineage>
        <taxon>Eukaryota</taxon>
        <taxon>Viridiplantae</taxon>
        <taxon>Streptophyta</taxon>
        <taxon>Embryophyta</taxon>
        <taxon>Tracheophyta</taxon>
        <taxon>Spermatophyta</taxon>
        <taxon>Magnoliopsida</taxon>
        <taxon>Liliopsida</taxon>
        <taxon>Arecaceae</taxon>
        <taxon>Coryphoideae</taxon>
        <taxon>Phoeniceae</taxon>
        <taxon>Phoenix</taxon>
    </lineage>
</organism>
<evidence type="ECO:0000259" key="1">
    <source>
        <dbReference type="PROSITE" id="PS50878"/>
    </source>
</evidence>
<dbReference type="PANTHER" id="PTHR46890:SF48">
    <property type="entry name" value="RNA-DIRECTED DNA POLYMERASE"/>
    <property type="match status" value="1"/>
</dbReference>
<sequence>MGYVQAPSFVILVNSTLILFFESSIGLRQGYLLSPFLFIICADALSRALRTTSVSQVLEAYRSVPDFVIISHILLVDDCMLLAWATRQSTLEIWRILEEYYIAFGQQINLTKSIIYFSSKIKPRLMTTI</sequence>
<reference evidence="2" key="1">
    <citation type="journal article" date="2019" name="Nat. Commun.">
        <title>Genome-wide association mapping of date palm fruit traits.</title>
        <authorList>
            <person name="Hazzouri K.M."/>
            <person name="Gros-Balthazard M."/>
            <person name="Flowers J.M."/>
            <person name="Copetti D."/>
            <person name="Lemansour A."/>
            <person name="Lebrun M."/>
            <person name="Masmoudi K."/>
            <person name="Ferrand S."/>
            <person name="Dhar M.I."/>
            <person name="Fresquez Z.A."/>
            <person name="Rosas U."/>
            <person name="Zhang J."/>
            <person name="Talag J."/>
            <person name="Lee S."/>
            <person name="Kudrna D."/>
            <person name="Powell R.F."/>
            <person name="Leitch I.J."/>
            <person name="Krueger R.R."/>
            <person name="Wing R.A."/>
            <person name="Amiri K.M.A."/>
            <person name="Purugganan M.D."/>
        </authorList>
    </citation>
    <scope>NUCLEOTIDE SEQUENCE [LARGE SCALE GENOMIC DNA]</scope>
    <source>
        <strain evidence="2">cv. Khalas</strain>
    </source>
</reference>
<dbReference type="PROSITE" id="PS50878">
    <property type="entry name" value="RT_POL"/>
    <property type="match status" value="1"/>
</dbReference>
<evidence type="ECO:0000313" key="2">
    <source>
        <dbReference type="Proteomes" id="UP000228380"/>
    </source>
</evidence>
<name>A0A8B9A1N4_PHODC</name>
<dbReference type="OrthoDB" id="694708at2759"/>
<evidence type="ECO:0000313" key="3">
    <source>
        <dbReference type="RefSeq" id="XP_038979562.1"/>
    </source>
</evidence>
<proteinExistence type="predicted"/>
<gene>
    <name evidence="3" type="primary">LOC120109632</name>
</gene>